<evidence type="ECO:0000256" key="1">
    <source>
        <dbReference type="ARBA" id="ARBA00022723"/>
    </source>
</evidence>
<dbReference type="InterPro" id="IPR006578">
    <property type="entry name" value="MADF-dom"/>
</dbReference>
<feature type="region of interest" description="Disordered" evidence="5">
    <location>
        <begin position="668"/>
        <end position="713"/>
    </location>
</feature>
<keyword evidence="4" id="KW-0238">DNA-binding</keyword>
<dbReference type="PANTHER" id="PTHR12243">
    <property type="entry name" value="MADF DOMAIN TRANSCRIPTION FACTOR"/>
    <property type="match status" value="1"/>
</dbReference>
<dbReference type="OrthoDB" id="10622312at2759"/>
<organism evidence="7 8">
    <name type="scientific">Toxocara canis</name>
    <name type="common">Canine roundworm</name>
    <dbReference type="NCBI Taxonomy" id="6265"/>
    <lineage>
        <taxon>Eukaryota</taxon>
        <taxon>Metazoa</taxon>
        <taxon>Ecdysozoa</taxon>
        <taxon>Nematoda</taxon>
        <taxon>Chromadorea</taxon>
        <taxon>Rhabditida</taxon>
        <taxon>Spirurina</taxon>
        <taxon>Ascaridomorpha</taxon>
        <taxon>Ascaridoidea</taxon>
        <taxon>Toxocaridae</taxon>
        <taxon>Toxocara</taxon>
    </lineage>
</organism>
<evidence type="ECO:0000256" key="2">
    <source>
        <dbReference type="ARBA" id="ARBA00022771"/>
    </source>
</evidence>
<dbReference type="AlphaFoldDB" id="A0A0B2VBH6"/>
<dbReference type="GO" id="GO:0008270">
    <property type="term" value="F:zinc ion binding"/>
    <property type="evidence" value="ECO:0007669"/>
    <property type="project" value="UniProtKB-KW"/>
</dbReference>
<dbReference type="SMART" id="SM00595">
    <property type="entry name" value="MADF"/>
    <property type="match status" value="1"/>
</dbReference>
<dbReference type="PANTHER" id="PTHR12243:SF67">
    <property type="entry name" value="COREPRESSOR OF PANGOLIN, ISOFORM A-RELATED"/>
    <property type="match status" value="1"/>
</dbReference>
<dbReference type="GO" id="GO:0005667">
    <property type="term" value="C:transcription regulator complex"/>
    <property type="evidence" value="ECO:0007669"/>
    <property type="project" value="TreeGrafter"/>
</dbReference>
<evidence type="ECO:0000256" key="3">
    <source>
        <dbReference type="ARBA" id="ARBA00022833"/>
    </source>
</evidence>
<dbReference type="InterPro" id="IPR039353">
    <property type="entry name" value="TF_Adf1"/>
</dbReference>
<dbReference type="GO" id="GO:0005634">
    <property type="term" value="C:nucleus"/>
    <property type="evidence" value="ECO:0007669"/>
    <property type="project" value="TreeGrafter"/>
</dbReference>
<keyword evidence="3" id="KW-0862">Zinc</keyword>
<feature type="compositionally biased region" description="Polar residues" evidence="5">
    <location>
        <begin position="668"/>
        <end position="682"/>
    </location>
</feature>
<proteinExistence type="predicted"/>
<keyword evidence="2" id="KW-0863">Zinc-finger</keyword>
<dbReference type="GO" id="GO:0006357">
    <property type="term" value="P:regulation of transcription by RNA polymerase II"/>
    <property type="evidence" value="ECO:0007669"/>
    <property type="project" value="TreeGrafter"/>
</dbReference>
<feature type="compositionally biased region" description="Basic and acidic residues" evidence="5">
    <location>
        <begin position="686"/>
        <end position="698"/>
    </location>
</feature>
<evidence type="ECO:0000256" key="5">
    <source>
        <dbReference type="SAM" id="MobiDB-lite"/>
    </source>
</evidence>
<name>A0A0B2VBH6_TOXCA</name>
<feature type="domain" description="MADF" evidence="6">
    <location>
        <begin position="16"/>
        <end position="116"/>
    </location>
</feature>
<keyword evidence="1" id="KW-0479">Metal-binding</keyword>
<dbReference type="Proteomes" id="UP000031036">
    <property type="component" value="Unassembled WGS sequence"/>
</dbReference>
<evidence type="ECO:0000313" key="8">
    <source>
        <dbReference type="Proteomes" id="UP000031036"/>
    </source>
</evidence>
<protein>
    <recommendedName>
        <fullName evidence="6">MADF domain-containing protein</fullName>
    </recommendedName>
</protein>
<evidence type="ECO:0000313" key="7">
    <source>
        <dbReference type="EMBL" id="KHN80876.1"/>
    </source>
</evidence>
<feature type="region of interest" description="Disordered" evidence="5">
    <location>
        <begin position="383"/>
        <end position="446"/>
    </location>
</feature>
<accession>A0A0B2VBH6</accession>
<dbReference type="InterPro" id="IPR006612">
    <property type="entry name" value="THAP_Znf"/>
</dbReference>
<keyword evidence="8" id="KW-1185">Reference proteome</keyword>
<comment type="caution">
    <text evidence="7">The sequence shown here is derived from an EMBL/GenBank/DDBJ whole genome shotgun (WGS) entry which is preliminary data.</text>
</comment>
<dbReference type="Pfam" id="PF10545">
    <property type="entry name" value="MADF_DNA_bdg"/>
    <property type="match status" value="1"/>
</dbReference>
<dbReference type="EMBL" id="JPKZ01001653">
    <property type="protein sequence ID" value="KHN80876.1"/>
    <property type="molecule type" value="Genomic_DNA"/>
</dbReference>
<dbReference type="Pfam" id="PF05485">
    <property type="entry name" value="THAP"/>
    <property type="match status" value="1"/>
</dbReference>
<gene>
    <name evidence="7" type="ORF">Tcan_17767</name>
</gene>
<feature type="compositionally biased region" description="Polar residues" evidence="5">
    <location>
        <begin position="434"/>
        <end position="446"/>
    </location>
</feature>
<reference evidence="7 8" key="1">
    <citation type="submission" date="2014-11" db="EMBL/GenBank/DDBJ databases">
        <title>Genetic blueprint of the zoonotic pathogen Toxocara canis.</title>
        <authorList>
            <person name="Zhu X.-Q."/>
            <person name="Korhonen P.K."/>
            <person name="Cai H."/>
            <person name="Young N.D."/>
            <person name="Nejsum P."/>
            <person name="von Samson-Himmelstjerna G."/>
            <person name="Boag P.R."/>
            <person name="Tan P."/>
            <person name="Li Q."/>
            <person name="Min J."/>
            <person name="Yang Y."/>
            <person name="Wang X."/>
            <person name="Fang X."/>
            <person name="Hall R.S."/>
            <person name="Hofmann A."/>
            <person name="Sternberg P.W."/>
            <person name="Jex A.R."/>
            <person name="Gasser R.B."/>
        </authorList>
    </citation>
    <scope>NUCLEOTIDE SEQUENCE [LARGE SCALE GENOMIC DNA]</scope>
    <source>
        <strain evidence="7">PN_DK_2014</strain>
    </source>
</reference>
<dbReference type="GO" id="GO:0003677">
    <property type="term" value="F:DNA binding"/>
    <property type="evidence" value="ECO:0007669"/>
    <property type="project" value="UniProtKB-KW"/>
</dbReference>
<evidence type="ECO:0000259" key="6">
    <source>
        <dbReference type="PROSITE" id="PS51029"/>
    </source>
</evidence>
<evidence type="ECO:0000256" key="4">
    <source>
        <dbReference type="ARBA" id="ARBA00023125"/>
    </source>
</evidence>
<dbReference type="PROSITE" id="PS51029">
    <property type="entry name" value="MADF"/>
    <property type="match status" value="1"/>
</dbReference>
<feature type="region of interest" description="Disordered" evidence="5">
    <location>
        <begin position="212"/>
        <end position="234"/>
    </location>
</feature>
<sequence>MNVIRRHCGGIEAVHKFIAAIRSHPAIWVHSGEQLEVDSANDDESFQEIIKKLGWEDRVSVENARNAWTHLRAQYSKERANRSECSKTQHGDDHNDCGSPAWEFFDDMAFMDGVEMRSIVEEDNDSAKKADIISCAISHCPSTGDSKIDGRPVIFFDVPSKADADLWKKWESAIPTLSCASSTGNLKVCELHFIKGAPSGESPVPVLRLHNETDGESRISRKRKASRSPSPVVKNAEAGSLDSVLQAVADSAIKREMELLGETDATQPLRLPSSIKTSDTNGQNTSISKPKIVRLSMKALGSLTGGKLSTNYKLVRASSGVASLPSETSKFIVDSNGSKTKVFKVIKASTGVSSVLKKATNSESNVPQTKTIEEALSSLVASAPSVSEVDGTEERPDADVHCASPSTSGETSHAEVTKLADASKTSDNEKKAGPSNSSPHKSPTGAENQRMTLMSVLQQCLGSSADLKDAEPSQANEVLCGSPSISSSDSIGPKVACQKCANDLPALRRSLGRLESRVDSMITMVRTLCARQATIEASRKQVLSNADMAYKTPAIVVRPRSVQSGAATLALKSGVSQQRSAITVTSNGASSGNKTTPIVNQCGRMATLVRVKSGAGSTFKLVRSSSKLLVGARMQKSTGTESAAQPIGKLQAVGKEHAKILQVTSTTMKRNASLDSDSSTPSLKAIEPKQERESRDSSPDCAPPSLSIRFTPAPKQPDRSLTYLHKAVIRSLLLFRGPFFTIADFRLKGPAVVRTVGEDKLRECLAKLLNDGLLRRIDDHLDLTDPEAAFEKERLKSKLIKLSEYGITKEQYENALEQVFEKTELMTKR</sequence>